<gene>
    <name evidence="10" type="ORF">COT75_04985</name>
</gene>
<feature type="domain" description="B12-binding" evidence="8">
    <location>
        <begin position="1"/>
        <end position="137"/>
    </location>
</feature>
<reference evidence="11" key="1">
    <citation type="submission" date="2017-09" db="EMBL/GenBank/DDBJ databases">
        <title>Depth-based differentiation of microbial function through sediment-hosted aquifers and enrichment of novel symbionts in the deep terrestrial subsurface.</title>
        <authorList>
            <person name="Probst A.J."/>
            <person name="Ladd B."/>
            <person name="Jarett J.K."/>
            <person name="Geller-Mcgrath D.E."/>
            <person name="Sieber C.M.K."/>
            <person name="Emerson J.B."/>
            <person name="Anantharaman K."/>
            <person name="Thomas B.C."/>
            <person name="Malmstrom R."/>
            <person name="Stieglmeier M."/>
            <person name="Klingl A."/>
            <person name="Woyke T."/>
            <person name="Ryan C.M."/>
            <person name="Banfield J.F."/>
        </authorList>
    </citation>
    <scope>NUCLEOTIDE SEQUENCE [LARGE SCALE GENOMIC DNA]</scope>
</reference>
<dbReference type="PROSITE" id="PS51918">
    <property type="entry name" value="RADICAL_SAM"/>
    <property type="match status" value="1"/>
</dbReference>
<sequence length="481" mass="54782">MRILLLQPNYDAHIVHPPLGLGYLASFLKTKGHHQVLIFDGTLKNASLNDFLTAISKFKADLVGISVLSRGHKQAKKITKALKQRYKKLPLVLGGTQITALPKKILQSWAADFVIIGEGEVTFLELAAKLEKNKNNFSKVPGLGFKDSSGKIVITPPRPLIKDLDSLPFPAWNLIHPKKYRIVPILQPAKDFPIAPILTSRGCPFNCSFCASNITWKRQIRFRSPENVLREIKLLKKRFGVKEIHFCDDNFTMDIKRAKKICQMMISEKINLPWQCPNGVRIDRLPLSLLRLMKKAGCYALGLGIESGNQKVLDKNNKHLNLKIVPKVLKNLNKVGIESYGFFILGLPGDSRKRIEETINFALKNPFDRAWFNIFTPYPGSAAFSNWLKNKDFNKIDWNKHDCSSAVISVPKISSKELEKIQKKALLKFYLRPKIILKLANSIGIEEITTFLMTRFFSKLLKPVFLLVHKIIRRRKLLLEN</sequence>
<proteinExistence type="predicted"/>
<dbReference type="CDD" id="cd01335">
    <property type="entry name" value="Radical_SAM"/>
    <property type="match status" value="1"/>
</dbReference>
<dbReference type="InterPro" id="IPR006158">
    <property type="entry name" value="Cobalamin-bd"/>
</dbReference>
<dbReference type="Pfam" id="PF02310">
    <property type="entry name" value="B12-binding"/>
    <property type="match status" value="1"/>
</dbReference>
<name>A0A2H0W8B2_9BACT</name>
<evidence type="ECO:0000256" key="3">
    <source>
        <dbReference type="ARBA" id="ARBA00022679"/>
    </source>
</evidence>
<dbReference type="SMART" id="SM00729">
    <property type="entry name" value="Elp3"/>
    <property type="match status" value="1"/>
</dbReference>
<keyword evidence="4" id="KW-0949">S-adenosyl-L-methionine</keyword>
<dbReference type="InterPro" id="IPR034466">
    <property type="entry name" value="Methyltransferase_Class_B"/>
</dbReference>
<accession>A0A2H0W8B2</accession>
<dbReference type="GO" id="GO:0005829">
    <property type="term" value="C:cytosol"/>
    <property type="evidence" value="ECO:0007669"/>
    <property type="project" value="TreeGrafter"/>
</dbReference>
<dbReference type="SUPFAM" id="SSF52242">
    <property type="entry name" value="Cobalamin (vitamin B12)-binding domain"/>
    <property type="match status" value="1"/>
</dbReference>
<organism evidence="10 11">
    <name type="scientific">Candidatus Beckwithbacteria bacterium CG10_big_fil_rev_8_21_14_0_10_34_10</name>
    <dbReference type="NCBI Taxonomy" id="1974495"/>
    <lineage>
        <taxon>Bacteria</taxon>
        <taxon>Candidatus Beckwithiibacteriota</taxon>
    </lineage>
</organism>
<dbReference type="PANTHER" id="PTHR43409:SF7">
    <property type="entry name" value="BLL1977 PROTEIN"/>
    <property type="match status" value="1"/>
</dbReference>
<keyword evidence="6" id="KW-0408">Iron</keyword>
<evidence type="ECO:0000256" key="2">
    <source>
        <dbReference type="ARBA" id="ARBA00022603"/>
    </source>
</evidence>
<dbReference type="GO" id="GO:0051539">
    <property type="term" value="F:4 iron, 4 sulfur cluster binding"/>
    <property type="evidence" value="ECO:0007669"/>
    <property type="project" value="UniProtKB-KW"/>
</dbReference>
<dbReference type="InterPro" id="IPR036724">
    <property type="entry name" value="Cobalamin-bd_sf"/>
</dbReference>
<dbReference type="InterPro" id="IPR051198">
    <property type="entry name" value="BchE-like"/>
</dbReference>
<dbReference type="SUPFAM" id="SSF102114">
    <property type="entry name" value="Radical SAM enzymes"/>
    <property type="match status" value="1"/>
</dbReference>
<dbReference type="InterPro" id="IPR058240">
    <property type="entry name" value="rSAM_sf"/>
</dbReference>
<keyword evidence="3" id="KW-0808">Transferase</keyword>
<dbReference type="InterPro" id="IPR006638">
    <property type="entry name" value="Elp3/MiaA/NifB-like_rSAM"/>
</dbReference>
<dbReference type="PANTHER" id="PTHR43409">
    <property type="entry name" value="ANAEROBIC MAGNESIUM-PROTOPORPHYRIN IX MONOMETHYL ESTER CYCLASE-RELATED"/>
    <property type="match status" value="1"/>
</dbReference>
<comment type="cofactor">
    <cofactor evidence="1">
        <name>[4Fe-4S] cluster</name>
        <dbReference type="ChEBI" id="CHEBI:49883"/>
    </cofactor>
</comment>
<keyword evidence="7" id="KW-0411">Iron-sulfur</keyword>
<dbReference type="AlphaFoldDB" id="A0A2H0W8B2"/>
<dbReference type="SFLD" id="SFLDS00029">
    <property type="entry name" value="Radical_SAM"/>
    <property type="match status" value="1"/>
</dbReference>
<feature type="domain" description="Radical SAM core" evidence="9">
    <location>
        <begin position="189"/>
        <end position="428"/>
    </location>
</feature>
<protein>
    <submittedName>
        <fullName evidence="10">Uncharacterized protein</fullName>
    </submittedName>
</protein>
<dbReference type="EMBL" id="PEZT01000028">
    <property type="protein sequence ID" value="PIS08805.1"/>
    <property type="molecule type" value="Genomic_DNA"/>
</dbReference>
<dbReference type="Gene3D" id="3.80.30.20">
    <property type="entry name" value="tm_1862 like domain"/>
    <property type="match status" value="1"/>
</dbReference>
<dbReference type="GO" id="GO:0003824">
    <property type="term" value="F:catalytic activity"/>
    <property type="evidence" value="ECO:0007669"/>
    <property type="project" value="InterPro"/>
</dbReference>
<keyword evidence="2" id="KW-0489">Methyltransferase</keyword>
<evidence type="ECO:0000256" key="7">
    <source>
        <dbReference type="ARBA" id="ARBA00023014"/>
    </source>
</evidence>
<evidence type="ECO:0000256" key="1">
    <source>
        <dbReference type="ARBA" id="ARBA00001966"/>
    </source>
</evidence>
<evidence type="ECO:0000313" key="10">
    <source>
        <dbReference type="EMBL" id="PIS08805.1"/>
    </source>
</evidence>
<dbReference type="SFLD" id="SFLDG01082">
    <property type="entry name" value="B12-binding_domain_containing"/>
    <property type="match status" value="1"/>
</dbReference>
<dbReference type="Pfam" id="PF04055">
    <property type="entry name" value="Radical_SAM"/>
    <property type="match status" value="1"/>
</dbReference>
<dbReference type="InterPro" id="IPR007197">
    <property type="entry name" value="rSAM"/>
</dbReference>
<comment type="caution">
    <text evidence="10">The sequence shown here is derived from an EMBL/GenBank/DDBJ whole genome shotgun (WGS) entry which is preliminary data.</text>
</comment>
<dbReference type="Gene3D" id="3.40.50.280">
    <property type="entry name" value="Cobalamin-binding domain"/>
    <property type="match status" value="1"/>
</dbReference>
<evidence type="ECO:0000256" key="5">
    <source>
        <dbReference type="ARBA" id="ARBA00022723"/>
    </source>
</evidence>
<dbReference type="PROSITE" id="PS51332">
    <property type="entry name" value="B12_BINDING"/>
    <property type="match status" value="1"/>
</dbReference>
<evidence type="ECO:0000313" key="11">
    <source>
        <dbReference type="Proteomes" id="UP000230093"/>
    </source>
</evidence>
<dbReference type="GO" id="GO:0046872">
    <property type="term" value="F:metal ion binding"/>
    <property type="evidence" value="ECO:0007669"/>
    <property type="project" value="UniProtKB-KW"/>
</dbReference>
<evidence type="ECO:0000259" key="8">
    <source>
        <dbReference type="PROSITE" id="PS51332"/>
    </source>
</evidence>
<dbReference type="Proteomes" id="UP000230093">
    <property type="component" value="Unassembled WGS sequence"/>
</dbReference>
<dbReference type="InterPro" id="IPR023404">
    <property type="entry name" value="rSAM_horseshoe"/>
</dbReference>
<evidence type="ECO:0000256" key="6">
    <source>
        <dbReference type="ARBA" id="ARBA00023004"/>
    </source>
</evidence>
<dbReference type="SFLD" id="SFLDG01123">
    <property type="entry name" value="methyltransferase_(Class_B)"/>
    <property type="match status" value="1"/>
</dbReference>
<evidence type="ECO:0000256" key="4">
    <source>
        <dbReference type="ARBA" id="ARBA00022691"/>
    </source>
</evidence>
<keyword evidence="5" id="KW-0479">Metal-binding</keyword>
<evidence type="ECO:0000259" key="9">
    <source>
        <dbReference type="PROSITE" id="PS51918"/>
    </source>
</evidence>
<dbReference type="GO" id="GO:0031419">
    <property type="term" value="F:cobalamin binding"/>
    <property type="evidence" value="ECO:0007669"/>
    <property type="project" value="InterPro"/>
</dbReference>
<dbReference type="CDD" id="cd02068">
    <property type="entry name" value="radical_SAM_B12_BD"/>
    <property type="match status" value="1"/>
</dbReference>